<reference evidence="1" key="1">
    <citation type="submission" date="2021-06" db="EMBL/GenBank/DDBJ databases">
        <authorList>
            <person name="Hodson N. C."/>
            <person name="Mongue J. A."/>
            <person name="Jaron S. K."/>
        </authorList>
    </citation>
    <scope>NUCLEOTIDE SEQUENCE</scope>
</reference>
<dbReference type="EMBL" id="CAJVCH010527228">
    <property type="protein sequence ID" value="CAG7822714.1"/>
    <property type="molecule type" value="Genomic_DNA"/>
</dbReference>
<accession>A0A8J2KT24</accession>
<dbReference type="AlphaFoldDB" id="A0A8J2KT24"/>
<feature type="non-terminal residue" evidence="1">
    <location>
        <position position="1"/>
    </location>
</feature>
<gene>
    <name evidence="1" type="ORF">AFUS01_LOCUS32972</name>
</gene>
<organism evidence="1 2">
    <name type="scientific">Allacma fusca</name>
    <dbReference type="NCBI Taxonomy" id="39272"/>
    <lineage>
        <taxon>Eukaryota</taxon>
        <taxon>Metazoa</taxon>
        <taxon>Ecdysozoa</taxon>
        <taxon>Arthropoda</taxon>
        <taxon>Hexapoda</taxon>
        <taxon>Collembola</taxon>
        <taxon>Symphypleona</taxon>
        <taxon>Sminthuridae</taxon>
        <taxon>Allacma</taxon>
    </lineage>
</organism>
<keyword evidence="2" id="KW-1185">Reference proteome</keyword>
<protein>
    <submittedName>
        <fullName evidence="1">Uncharacterized protein</fullName>
    </submittedName>
</protein>
<evidence type="ECO:0000313" key="2">
    <source>
        <dbReference type="Proteomes" id="UP000708208"/>
    </source>
</evidence>
<sequence length="56" mass="6422">ATEETWVDIMETEQASQCRASTVGTNNEKSFERYCCLGDSREQGNCRDYLQRSPNL</sequence>
<dbReference type="Proteomes" id="UP000708208">
    <property type="component" value="Unassembled WGS sequence"/>
</dbReference>
<name>A0A8J2KT24_9HEXA</name>
<evidence type="ECO:0000313" key="1">
    <source>
        <dbReference type="EMBL" id="CAG7822714.1"/>
    </source>
</evidence>
<comment type="caution">
    <text evidence="1">The sequence shown here is derived from an EMBL/GenBank/DDBJ whole genome shotgun (WGS) entry which is preliminary data.</text>
</comment>
<proteinExistence type="predicted"/>